<evidence type="ECO:0000256" key="6">
    <source>
        <dbReference type="ARBA" id="ARBA00023295"/>
    </source>
</evidence>
<keyword evidence="6 8" id="KW-0326">Glycosidase</keyword>
<keyword evidence="4" id="KW-0964">Secreted</keyword>
<evidence type="ECO:0000256" key="2">
    <source>
        <dbReference type="ARBA" id="ARBA00008834"/>
    </source>
</evidence>
<dbReference type="SUPFAM" id="SSF51126">
    <property type="entry name" value="Pectin lyase-like"/>
    <property type="match status" value="1"/>
</dbReference>
<dbReference type="InterPro" id="IPR000743">
    <property type="entry name" value="Glyco_hydro_28"/>
</dbReference>
<comment type="subcellular location">
    <subcellularLocation>
        <location evidence="1">Secreted</location>
        <location evidence="1">Cell wall</location>
    </subcellularLocation>
</comment>
<dbReference type="EMBL" id="CAEKDK010000006">
    <property type="protein sequence ID" value="CAB4285087.1"/>
    <property type="molecule type" value="Genomic_DNA"/>
</dbReference>
<evidence type="ECO:0000256" key="1">
    <source>
        <dbReference type="ARBA" id="ARBA00004191"/>
    </source>
</evidence>
<dbReference type="GO" id="GO:0071555">
    <property type="term" value="P:cell wall organization"/>
    <property type="evidence" value="ECO:0007669"/>
    <property type="project" value="UniProtKB-KW"/>
</dbReference>
<dbReference type="Pfam" id="PF00295">
    <property type="entry name" value="Glyco_hydro_28"/>
    <property type="match status" value="1"/>
</dbReference>
<dbReference type="InterPro" id="IPR011050">
    <property type="entry name" value="Pectin_lyase_fold/virulence"/>
</dbReference>
<comment type="similarity">
    <text evidence="2 8">Belongs to the glycosyl hydrolase 28 family.</text>
</comment>
<dbReference type="GO" id="GO:0004650">
    <property type="term" value="F:polygalacturonase activity"/>
    <property type="evidence" value="ECO:0007669"/>
    <property type="project" value="InterPro"/>
</dbReference>
<evidence type="ECO:0000313" key="9">
    <source>
        <dbReference type="EMBL" id="CAB4285087.1"/>
    </source>
</evidence>
<evidence type="ECO:0000256" key="7">
    <source>
        <dbReference type="ARBA" id="ARBA00023316"/>
    </source>
</evidence>
<organism evidence="9 10">
    <name type="scientific">Prunus armeniaca</name>
    <name type="common">Apricot</name>
    <name type="synonym">Armeniaca vulgaris</name>
    <dbReference type="NCBI Taxonomy" id="36596"/>
    <lineage>
        <taxon>Eukaryota</taxon>
        <taxon>Viridiplantae</taxon>
        <taxon>Streptophyta</taxon>
        <taxon>Embryophyta</taxon>
        <taxon>Tracheophyta</taxon>
        <taxon>Spermatophyta</taxon>
        <taxon>Magnoliopsida</taxon>
        <taxon>eudicotyledons</taxon>
        <taxon>Gunneridae</taxon>
        <taxon>Pentapetalae</taxon>
        <taxon>rosids</taxon>
        <taxon>fabids</taxon>
        <taxon>Rosales</taxon>
        <taxon>Rosaceae</taxon>
        <taxon>Amygdaloideae</taxon>
        <taxon>Amygdaleae</taxon>
        <taxon>Prunus</taxon>
    </lineage>
</organism>
<dbReference type="Gene3D" id="2.160.20.10">
    <property type="entry name" value="Single-stranded right-handed beta-helix, Pectin lyase-like"/>
    <property type="match status" value="1"/>
</dbReference>
<keyword evidence="7" id="KW-0961">Cell wall biogenesis/degradation</keyword>
<evidence type="ECO:0000256" key="5">
    <source>
        <dbReference type="ARBA" id="ARBA00022801"/>
    </source>
</evidence>
<name>A0A6J5VBD0_PRUAR</name>
<dbReference type="Proteomes" id="UP000507222">
    <property type="component" value="Unassembled WGS sequence"/>
</dbReference>
<reference evidence="9 10" key="1">
    <citation type="submission" date="2020-05" db="EMBL/GenBank/DDBJ databases">
        <authorList>
            <person name="Campoy J."/>
            <person name="Schneeberger K."/>
            <person name="Spophaly S."/>
        </authorList>
    </citation>
    <scope>NUCLEOTIDE SEQUENCE [LARGE SCALE GENOMIC DNA]</scope>
    <source>
        <strain evidence="9">PruArmRojPasFocal</strain>
    </source>
</reference>
<evidence type="ECO:0000256" key="3">
    <source>
        <dbReference type="ARBA" id="ARBA00022512"/>
    </source>
</evidence>
<accession>A0A6J5VBD0</accession>
<gene>
    <name evidence="9" type="ORF">CURHAP_LOCUS40788</name>
</gene>
<evidence type="ECO:0000256" key="4">
    <source>
        <dbReference type="ARBA" id="ARBA00022525"/>
    </source>
</evidence>
<protein>
    <recommendedName>
        <fullName evidence="11">Pectate lyase superfamily protein domain-containing protein</fullName>
    </recommendedName>
</protein>
<dbReference type="PANTHER" id="PTHR31375">
    <property type="match status" value="1"/>
</dbReference>
<evidence type="ECO:0008006" key="11">
    <source>
        <dbReference type="Google" id="ProtNLM"/>
    </source>
</evidence>
<keyword evidence="3" id="KW-0134">Cell wall</keyword>
<proteinExistence type="inferred from homology"/>
<dbReference type="AlphaFoldDB" id="A0A6J5VBD0"/>
<evidence type="ECO:0000313" key="10">
    <source>
        <dbReference type="Proteomes" id="UP000507222"/>
    </source>
</evidence>
<keyword evidence="5 8" id="KW-0378">Hydrolase</keyword>
<sequence>MMPRSSAYGAFAAAGDGVTDDTQAFSKAWDAACQAERSSVVFLVPDKYSFLTQSILFKGPCKSYLLFQLDGRIVAPNGANKWSSRNSKSDWLDFYEIHDMTMQGGGLIDGRGEKWWNLPCTSALRFLKSSNLEVQGISVQSSPKFHVYFDDCQNVRLEFININSPGDSPNTDGIHKRLPTMWKYTIQEFQLVTNSTRSY</sequence>
<dbReference type="GO" id="GO:0005975">
    <property type="term" value="P:carbohydrate metabolic process"/>
    <property type="evidence" value="ECO:0007669"/>
    <property type="project" value="InterPro"/>
</dbReference>
<evidence type="ECO:0000256" key="8">
    <source>
        <dbReference type="RuleBase" id="RU361169"/>
    </source>
</evidence>
<dbReference type="InterPro" id="IPR012334">
    <property type="entry name" value="Pectin_lyas_fold"/>
</dbReference>